<keyword evidence="2 5" id="KW-0812">Transmembrane</keyword>
<evidence type="ECO:0000256" key="2">
    <source>
        <dbReference type="ARBA" id="ARBA00022692"/>
    </source>
</evidence>
<comment type="subcellular location">
    <subcellularLocation>
        <location evidence="1">Membrane</location>
        <topology evidence="1">Single-pass membrane protein</topology>
    </subcellularLocation>
</comment>
<protein>
    <submittedName>
        <fullName evidence="7">Translocation/assembly module TamB domain-containing protein</fullName>
    </submittedName>
</protein>
<dbReference type="RefSeq" id="WP_344973963.1">
    <property type="nucleotide sequence ID" value="NZ_BAABFN010000001.1"/>
</dbReference>
<evidence type="ECO:0000313" key="8">
    <source>
        <dbReference type="Proteomes" id="UP001501207"/>
    </source>
</evidence>
<evidence type="ECO:0000256" key="3">
    <source>
        <dbReference type="ARBA" id="ARBA00022989"/>
    </source>
</evidence>
<dbReference type="InterPro" id="IPR007452">
    <property type="entry name" value="TamB_C"/>
</dbReference>
<evidence type="ECO:0000259" key="6">
    <source>
        <dbReference type="Pfam" id="PF04357"/>
    </source>
</evidence>
<reference evidence="8" key="1">
    <citation type="journal article" date="2019" name="Int. J. Syst. Evol. Microbiol.">
        <title>The Global Catalogue of Microorganisms (GCM) 10K type strain sequencing project: providing services to taxonomists for standard genome sequencing and annotation.</title>
        <authorList>
            <consortium name="The Broad Institute Genomics Platform"/>
            <consortium name="The Broad Institute Genome Sequencing Center for Infectious Disease"/>
            <person name="Wu L."/>
            <person name="Ma J."/>
        </authorList>
    </citation>
    <scope>NUCLEOTIDE SEQUENCE [LARGE SCALE GENOMIC DNA]</scope>
    <source>
        <strain evidence="8">JCM 17664</strain>
    </source>
</reference>
<keyword evidence="4 5" id="KW-0472">Membrane</keyword>
<accession>A0ABP8FD22</accession>
<evidence type="ECO:0000313" key="7">
    <source>
        <dbReference type="EMBL" id="GAA4300872.1"/>
    </source>
</evidence>
<dbReference type="PANTHER" id="PTHR36985">
    <property type="entry name" value="TRANSLOCATION AND ASSEMBLY MODULE SUBUNIT TAMB"/>
    <property type="match status" value="1"/>
</dbReference>
<gene>
    <name evidence="7" type="ORF">GCM10023143_02250</name>
</gene>
<proteinExistence type="predicted"/>
<sequence length="1683" mass="184560">MAVGGIVKKGLKIILWITGCVIALLLLLAIAFTLPGVQQWAAQKATSYLSHKLRTRVEVGRLRIRFPSAVEMEDLFVADRQQDTLLYNHRLFVAIDMFKLLSGEVSVSRLEVERLTAHVYRVLPDTTFNFAFIPAAFGDSTAVDTAAAPADTAAGSSLKITLGNILLKDINVTYRDQVSGMDAVVSLDDFRTRFRKLDLDSLYFDIDHINLSGVNARVIQSIPLVPPPPAPEDSSAAALPRIMIERLALQQIKAVYKDTTAGMDARADLGSLSLEAAGFDPGRQEVSLKSFALENTDAGLRLTAGTDSSAADSTAQDTAAAESSAGWKVSVGTLALDHNHLRFDNGPDRRKPLQGMDYEHLDIAGLLLHGRGIAYNADSMAAQIDSLAFTEQQSGFTLQRLQTNVVYSDTGATLSGLLLKTPHSLLRDYLSVRYDSLGTFSHNPGKMGIKGDLPECTIGMQDVLMFTPFLADNVYVKKLKQTSFRLTGKLSGTLDNLHIPVLRVSTGRYTHVYSRADLRGLPDMDKAYFDVSVNDLASTRSELLSLLPDSLLPSSLQLPGRFSLKAAYKGSLTRFNTRAQLQSDFGNARLQADMKGSKGHESYAATLGVTQFELGKLLKQDSLLGPVTLSADLKGSGLDTSNMDVTLRGELEEALVKGYTYRNLQLNGHYGRKQFTVTAGMDDPNIRFDLDGSGDLSGQYPAVKMALNVDSLDLQALHFSDDPLRVRGSIHADLPTADIDHLNGQVLVNKIQIARGSDLLLLDSIRLQSRATDSLTRMVLQSEFITALLYGNFRPSQLGTAVQRQLKQYFNLTDTTQQADSLGQQIRFWASLHHPAILQRMVPELSTFSESTLSGYLDTRRRTIGLNGYFPKTVYGSYELDSLVLNMDGDSTRLAYELGLGRINSSLVKTFDTRLYGGLEDSILSVNLHMKDNARKDQYHLGLQLKAADSMLTVHFLPDSQLLDYRRWQMPGDNLLKYGKAGIQINDFALENNGQALRINSMQPVPNAPIEVSFKDFRIETVTDIAAQDTALVGGAINGSMVLDSVLQNPVFAGKLQVDSLMFRRYPLGNMGIQLLHKNANAYAAGITLSGAGNDLELKGIYYTAPESRMAMRLDLKSLSMKTLQAFSLGQLSQATGNLDGSLTLRGTLDAPELRGNLHFNQAGLHINYLNASYRLPDATIAFDEQGIGFNRFTILDSSGQKAVINGHVYTQNYRDFRFGTNITARGFEALSAGTVTSEHPYAGPVFIDADIRLRGDMNLPKVDMTVHLREKSVLTVALPSSEPGVEEREGVVEFVDAAHQQDTVRLAAGDTLLRRSAYKGLQLSANIAVDTAAQLNILIDQETGDNLMARGDANLNATIDPSGKISLTGRYELVQGSYLLSMNGLIKRKFDIRPGSSITWTGDPLSANVDLTAVYNVRTSAEELVADQIAGTDASTQTTYKQKLPFEVNLNLKGELMKPDITFGIDMPESQQNVFNGSVYARLKQVNQSTSELNKQVLGLLVFNHFIADNPFSSLSGGGGGGVGMMARQSAGKLLSQQLNNLAADLIKGVDVNFDLQSEEDYSTGQAENRTDLNVGLSKQLFNDRTTVYVGSNVELEGPQTPGRKATNLAGDVSVEYKLTKDGRYRVRAYRKDEYQGVVEGQVVETGASFILVMDYNRFRELFHDPARRMRRRQMKKEPSDE</sequence>
<feature type="domain" description="Translocation and assembly module TamB C-terminal" evidence="6">
    <location>
        <begin position="1192"/>
        <end position="1635"/>
    </location>
</feature>
<dbReference type="Proteomes" id="UP001501207">
    <property type="component" value="Unassembled WGS sequence"/>
</dbReference>
<feature type="transmembrane region" description="Helical" evidence="5">
    <location>
        <begin position="13"/>
        <end position="34"/>
    </location>
</feature>
<keyword evidence="3 5" id="KW-1133">Transmembrane helix</keyword>
<keyword evidence="8" id="KW-1185">Reference proteome</keyword>
<organism evidence="7 8">
    <name type="scientific">Compostibacter hankyongensis</name>
    <dbReference type="NCBI Taxonomy" id="1007089"/>
    <lineage>
        <taxon>Bacteria</taxon>
        <taxon>Pseudomonadati</taxon>
        <taxon>Bacteroidota</taxon>
        <taxon>Chitinophagia</taxon>
        <taxon>Chitinophagales</taxon>
        <taxon>Chitinophagaceae</taxon>
        <taxon>Compostibacter</taxon>
    </lineage>
</organism>
<dbReference type="EMBL" id="BAABFN010000001">
    <property type="protein sequence ID" value="GAA4300872.1"/>
    <property type="molecule type" value="Genomic_DNA"/>
</dbReference>
<dbReference type="PANTHER" id="PTHR36985:SF1">
    <property type="entry name" value="TRANSLOCATION AND ASSEMBLY MODULE SUBUNIT TAMB"/>
    <property type="match status" value="1"/>
</dbReference>
<dbReference type="Pfam" id="PF04357">
    <property type="entry name" value="TamB"/>
    <property type="match status" value="1"/>
</dbReference>
<comment type="caution">
    <text evidence="7">The sequence shown here is derived from an EMBL/GenBank/DDBJ whole genome shotgun (WGS) entry which is preliminary data.</text>
</comment>
<evidence type="ECO:0000256" key="1">
    <source>
        <dbReference type="ARBA" id="ARBA00004167"/>
    </source>
</evidence>
<evidence type="ECO:0000256" key="4">
    <source>
        <dbReference type="ARBA" id="ARBA00023136"/>
    </source>
</evidence>
<evidence type="ECO:0000256" key="5">
    <source>
        <dbReference type="SAM" id="Phobius"/>
    </source>
</evidence>
<name>A0ABP8FD22_9BACT</name>